<dbReference type="EMBL" id="CAADEZ010000243">
    <property type="protein sequence ID" value="VFJ59689.1"/>
    <property type="molecule type" value="Genomic_DNA"/>
</dbReference>
<dbReference type="EMBL" id="CAADFA010000211">
    <property type="protein sequence ID" value="VFJ57876.1"/>
    <property type="molecule type" value="Genomic_DNA"/>
</dbReference>
<dbReference type="Gene3D" id="1.50.10.10">
    <property type="match status" value="1"/>
</dbReference>
<dbReference type="GO" id="GO:0005975">
    <property type="term" value="P:carbohydrate metabolic process"/>
    <property type="evidence" value="ECO:0007669"/>
    <property type="project" value="InterPro"/>
</dbReference>
<sequence>MAKTHEKIFYELMRKAYTVGNYPVPWWVRQYCKDGTDEYNKDVFGKDGIPFGEEAAFSSNAHYRYWDMAGVKGQSIECLIGPSGELEPAPGRHSLGFFLIDESNRITFPQDPGANLTHGRDERLPFFKTTLAEAGEGSAIRQDAFAGVINNPTANNKVVVVSRFKVKRKKPMARFGIIVAPFGPSGFHYRSIQKVSRPPTSRVEQIHFGRETNTLSVHGRPAVLFRTPPMAFGLYGKDDWYSEDIEHDPVSAAVSILRHSPFHILAQGGRLNGKSDARDHTAGLCMAVFLWELSETPLEALMLIDDFYGDDDVLVASNSKTSVIEEATRRFWTGKLEQGFRVDGRLFLEGRSAWNLYETCRVNLLTLTDQGKIHPGPTIYDYFWVRDSTVSSFAAALAGDLNVAGRQVLDGFTANQKKNEGTDTGFFGDDKEKTHEEWDCNGQALWIMGMLDRIAPGKHDLASVRDGARWIHRKCGGGLLPKGWSAEHLGDNDGRPYYWDDYWALAGLREAARLAERAGEPSAAKEIWDYHYRLKNTLAHSIRDTLDALRASGEWRTFIPASPCDVPAGPWDSKLGCADVPSRSRREYGETLKSTAIGTLAYFHPCRLYKEAGLDSVSPGIDNAAELTLESLWHSPFVEERDGRAGFRHDSRDWKSYAPYLTMQFAHAYLFLSAINDDPDKGKEQYERFIMLFRWVVREAFPPTWENGNTHPIVSGAWNEQHCYPVAVGEKRHEYWYMGDIPHGWACAEYMLLVRYMLCFEHDIDRDPSRIHVGAGLGNDTLPGGALKADHVPTLFGRSIGIHYDHNVETRKIMVTLERVPEHVSLRIHCRYGSIVKAIVDGQGMEPTAQNHLDIPGSVHGLEIEYRS</sequence>
<protein>
    <submittedName>
        <fullName evidence="2">Uncharacterized protein</fullName>
    </submittedName>
</protein>
<name>A0A450SZL8_9GAMM</name>
<evidence type="ECO:0000313" key="1">
    <source>
        <dbReference type="EMBL" id="VFJ57876.1"/>
    </source>
</evidence>
<dbReference type="EMBL" id="CAADFL010000144">
    <property type="protein sequence ID" value="VFK10556.1"/>
    <property type="molecule type" value="Genomic_DNA"/>
</dbReference>
<evidence type="ECO:0000313" key="3">
    <source>
        <dbReference type="EMBL" id="VFK10556.1"/>
    </source>
</evidence>
<reference evidence="2" key="1">
    <citation type="submission" date="2019-02" db="EMBL/GenBank/DDBJ databases">
        <authorList>
            <person name="Gruber-Vodicka R. H."/>
            <person name="Seah K. B. B."/>
        </authorList>
    </citation>
    <scope>NUCLEOTIDE SEQUENCE</scope>
    <source>
        <strain evidence="2">BECK_BZ163</strain>
        <strain evidence="3">BECK_BZ164</strain>
        <strain evidence="1">BECK_BZ165</strain>
    </source>
</reference>
<proteinExistence type="predicted"/>
<gene>
    <name evidence="2" type="ORF">BECKFM1743A_GA0114220_102434</name>
    <name evidence="3" type="ORF">BECKFM1743B_GA0114221_101445</name>
    <name evidence="1" type="ORF">BECKFM1743C_GA0114222_102114</name>
</gene>
<evidence type="ECO:0000313" key="2">
    <source>
        <dbReference type="EMBL" id="VFJ59689.1"/>
    </source>
</evidence>
<dbReference type="InterPro" id="IPR008928">
    <property type="entry name" value="6-hairpin_glycosidase_sf"/>
</dbReference>
<dbReference type="SUPFAM" id="SSF48208">
    <property type="entry name" value="Six-hairpin glycosidases"/>
    <property type="match status" value="1"/>
</dbReference>
<dbReference type="AlphaFoldDB" id="A0A450SZL8"/>
<organism evidence="2">
    <name type="scientific">Candidatus Kentrum sp. FM</name>
    <dbReference type="NCBI Taxonomy" id="2126340"/>
    <lineage>
        <taxon>Bacteria</taxon>
        <taxon>Pseudomonadati</taxon>
        <taxon>Pseudomonadota</taxon>
        <taxon>Gammaproteobacteria</taxon>
        <taxon>Candidatus Kentrum</taxon>
    </lineage>
</organism>
<dbReference type="InterPro" id="IPR012341">
    <property type="entry name" value="6hp_glycosidase-like_sf"/>
</dbReference>
<accession>A0A450SZL8</accession>